<dbReference type="PANTHER" id="PTHR33710:SF71">
    <property type="entry name" value="ENDONUCLEASE_EXONUCLEASE_PHOSPHATASE DOMAIN-CONTAINING PROTEIN"/>
    <property type="match status" value="1"/>
</dbReference>
<gene>
    <name evidence="1" type="ORF">CK203_093779</name>
</gene>
<sequence>MSEGVVRSLGTGRFLGWGALEASGSAGGILVCWDKRTLDVLDVEVGQFSISCRVRNVEDGLIWMFTGVYGPFSREERDCLWEELGAIRGLWDVPWCLGGDFNITLFQGERSRQGRTTGAMRRFAQMVDELELTDLPLQGGSGVIQSRLPRPTSDHFPILLECGGLRRGPSPFRFENMWLKVVGFKNLLRGWWQETAVRGTASFRLASKLKELKKKIKVWNRDVFGRLEVNKNLALHQVEHWDGVESERILSERETELKKEAKETYQKWVLLEELHWRQLSRNFG</sequence>
<dbReference type="SUPFAM" id="SSF56219">
    <property type="entry name" value="DNase I-like"/>
    <property type="match status" value="1"/>
</dbReference>
<evidence type="ECO:0008006" key="3">
    <source>
        <dbReference type="Google" id="ProtNLM"/>
    </source>
</evidence>
<protein>
    <recommendedName>
        <fullName evidence="3">Endonuclease/exonuclease/phosphatase domain-containing protein</fullName>
    </recommendedName>
</protein>
<accession>A0A438C7S5</accession>
<dbReference type="EMBL" id="QGNW01002498">
    <property type="protein sequence ID" value="RVW19307.1"/>
    <property type="molecule type" value="Genomic_DNA"/>
</dbReference>
<reference evidence="1 2" key="1">
    <citation type="journal article" date="2018" name="PLoS Genet.">
        <title>Population sequencing reveals clonal diversity and ancestral inbreeding in the grapevine cultivar Chardonnay.</title>
        <authorList>
            <person name="Roach M.J."/>
            <person name="Johnson D.L."/>
            <person name="Bohlmann J."/>
            <person name="van Vuuren H.J."/>
            <person name="Jones S.J."/>
            <person name="Pretorius I.S."/>
            <person name="Schmidt S.A."/>
            <person name="Borneman A.R."/>
        </authorList>
    </citation>
    <scope>NUCLEOTIDE SEQUENCE [LARGE SCALE GENOMIC DNA]</scope>
    <source>
        <strain evidence="2">cv. Chardonnay</strain>
        <tissue evidence="1">Leaf</tissue>
    </source>
</reference>
<evidence type="ECO:0000313" key="1">
    <source>
        <dbReference type="EMBL" id="RVW19307.1"/>
    </source>
</evidence>
<proteinExistence type="predicted"/>
<organism evidence="1 2">
    <name type="scientific">Vitis vinifera</name>
    <name type="common">Grape</name>
    <dbReference type="NCBI Taxonomy" id="29760"/>
    <lineage>
        <taxon>Eukaryota</taxon>
        <taxon>Viridiplantae</taxon>
        <taxon>Streptophyta</taxon>
        <taxon>Embryophyta</taxon>
        <taxon>Tracheophyta</taxon>
        <taxon>Spermatophyta</taxon>
        <taxon>Magnoliopsida</taxon>
        <taxon>eudicotyledons</taxon>
        <taxon>Gunneridae</taxon>
        <taxon>Pentapetalae</taxon>
        <taxon>rosids</taxon>
        <taxon>Vitales</taxon>
        <taxon>Vitaceae</taxon>
        <taxon>Viteae</taxon>
        <taxon>Vitis</taxon>
    </lineage>
</organism>
<dbReference type="Gene3D" id="3.60.10.10">
    <property type="entry name" value="Endonuclease/exonuclease/phosphatase"/>
    <property type="match status" value="1"/>
</dbReference>
<name>A0A438C7S5_VITVI</name>
<evidence type="ECO:0000313" key="2">
    <source>
        <dbReference type="Proteomes" id="UP000288805"/>
    </source>
</evidence>
<comment type="caution">
    <text evidence="1">The sequence shown here is derived from an EMBL/GenBank/DDBJ whole genome shotgun (WGS) entry which is preliminary data.</text>
</comment>
<dbReference type="AlphaFoldDB" id="A0A438C7S5"/>
<dbReference type="Proteomes" id="UP000288805">
    <property type="component" value="Unassembled WGS sequence"/>
</dbReference>
<dbReference type="InterPro" id="IPR036691">
    <property type="entry name" value="Endo/exonu/phosph_ase_sf"/>
</dbReference>
<dbReference type="PANTHER" id="PTHR33710">
    <property type="entry name" value="BNAC02G09200D PROTEIN"/>
    <property type="match status" value="1"/>
</dbReference>